<feature type="transmembrane region" description="Helical" evidence="4">
    <location>
        <begin position="128"/>
        <end position="151"/>
    </location>
</feature>
<dbReference type="GO" id="GO:0022857">
    <property type="term" value="F:transmembrane transporter activity"/>
    <property type="evidence" value="ECO:0007669"/>
    <property type="project" value="InterPro"/>
</dbReference>
<comment type="similarity">
    <text evidence="2">Belongs to the major facilitator superfamily. Monocarboxylate porter (TC 2.A.1.13) family.</text>
</comment>
<name>A0A6A6HDL4_VIRVR</name>
<dbReference type="PANTHER" id="PTHR11360:SF234">
    <property type="entry name" value="MFS-TYPE TRANSPORTER DBAD-RELATED"/>
    <property type="match status" value="1"/>
</dbReference>
<comment type="subcellular location">
    <subcellularLocation>
        <location evidence="1">Membrane</location>
        <topology evidence="1">Multi-pass membrane protein</topology>
    </subcellularLocation>
</comment>
<evidence type="ECO:0000259" key="5">
    <source>
        <dbReference type="PROSITE" id="PS50850"/>
    </source>
</evidence>
<feature type="domain" description="Major facilitator superfamily (MFS) profile" evidence="5">
    <location>
        <begin position="35"/>
        <end position="426"/>
    </location>
</feature>
<evidence type="ECO:0000313" key="6">
    <source>
        <dbReference type="EMBL" id="KAF2235971.1"/>
    </source>
</evidence>
<protein>
    <submittedName>
        <fullName evidence="6">MFS general substrate transporter</fullName>
    </submittedName>
</protein>
<evidence type="ECO:0000313" key="7">
    <source>
        <dbReference type="Proteomes" id="UP000800092"/>
    </source>
</evidence>
<dbReference type="Proteomes" id="UP000800092">
    <property type="component" value="Unassembled WGS sequence"/>
</dbReference>
<organism evidence="6 7">
    <name type="scientific">Viridothelium virens</name>
    <name type="common">Speckled blister lichen</name>
    <name type="synonym">Trypethelium virens</name>
    <dbReference type="NCBI Taxonomy" id="1048519"/>
    <lineage>
        <taxon>Eukaryota</taxon>
        <taxon>Fungi</taxon>
        <taxon>Dikarya</taxon>
        <taxon>Ascomycota</taxon>
        <taxon>Pezizomycotina</taxon>
        <taxon>Dothideomycetes</taxon>
        <taxon>Dothideomycetes incertae sedis</taxon>
        <taxon>Trypetheliales</taxon>
        <taxon>Trypetheliaceae</taxon>
        <taxon>Viridothelium</taxon>
    </lineage>
</organism>
<dbReference type="InterPro" id="IPR050327">
    <property type="entry name" value="Proton-linked_MCT"/>
</dbReference>
<feature type="region of interest" description="Disordered" evidence="3">
    <location>
        <begin position="1"/>
        <end position="25"/>
    </location>
</feature>
<gene>
    <name evidence="6" type="ORF">EV356DRAFT_444170</name>
</gene>
<dbReference type="Pfam" id="PF07690">
    <property type="entry name" value="MFS_1"/>
    <property type="match status" value="1"/>
</dbReference>
<dbReference type="InterPro" id="IPR020846">
    <property type="entry name" value="MFS_dom"/>
</dbReference>
<feature type="transmembrane region" description="Helical" evidence="4">
    <location>
        <begin position="366"/>
        <end position="387"/>
    </location>
</feature>
<feature type="transmembrane region" description="Helical" evidence="4">
    <location>
        <begin position="393"/>
        <end position="414"/>
    </location>
</feature>
<dbReference type="PANTHER" id="PTHR11360">
    <property type="entry name" value="MONOCARBOXYLATE TRANSPORTER"/>
    <property type="match status" value="1"/>
</dbReference>
<keyword evidence="4" id="KW-0472">Membrane</keyword>
<dbReference type="SUPFAM" id="SSF103473">
    <property type="entry name" value="MFS general substrate transporter"/>
    <property type="match status" value="1"/>
</dbReference>
<evidence type="ECO:0000256" key="3">
    <source>
        <dbReference type="SAM" id="MobiDB-lite"/>
    </source>
</evidence>
<evidence type="ECO:0000256" key="1">
    <source>
        <dbReference type="ARBA" id="ARBA00004141"/>
    </source>
</evidence>
<feature type="transmembrane region" description="Helical" evidence="4">
    <location>
        <begin position="242"/>
        <end position="265"/>
    </location>
</feature>
<dbReference type="PROSITE" id="PS50850">
    <property type="entry name" value="MFS"/>
    <property type="match status" value="1"/>
</dbReference>
<dbReference type="Gene3D" id="1.20.1250.20">
    <property type="entry name" value="MFS general substrate transporter like domains"/>
    <property type="match status" value="2"/>
</dbReference>
<keyword evidence="4" id="KW-1133">Transmembrane helix</keyword>
<dbReference type="EMBL" id="ML991788">
    <property type="protein sequence ID" value="KAF2235971.1"/>
    <property type="molecule type" value="Genomic_DNA"/>
</dbReference>
<sequence length="427" mass="45742">MTEPNDVTAAGEAESLVDESHPVTSSPEIPDGGLLAWLQVLGAFCLYLNTWGIVSMFGAFQSYYQTTLLVHEKPDNISWIGSVQVFLLFLGGTLSGPAFDAGYLRTLLILGTFLSCFGMFMTSICQQYWQFLLAQGLVVGLGFGCLFLPTIAIISQYFTTKKAIAFGIASVGGSLGGVVFPIMFRRLELEIGFPWATRAIAFIMLGTLAIPLLTMRHRAAFPITKLRFVDLAAYRKPSLTTYVAGLFFGFMGVYVAMYYIQLYAIAKTGISDSLSSYLLPILNGTSIIGRLVSNYFADKAGPLNMQIPNAFAAAILCFCWIRIDNVPGIVVFAALYGIFIGSFNSLPGISVVSLSPNLSKVGLQLGVSFVVAGLGCLIGEPIAGAILRSNGGWAGLQAWCGVLLALFGALTLLARVSEAGLRLKAKA</sequence>
<feature type="transmembrane region" description="Helical" evidence="4">
    <location>
        <begin position="277"/>
        <end position="296"/>
    </location>
</feature>
<feature type="transmembrane region" description="Helical" evidence="4">
    <location>
        <begin position="77"/>
        <end position="96"/>
    </location>
</feature>
<feature type="transmembrane region" description="Helical" evidence="4">
    <location>
        <begin position="163"/>
        <end position="183"/>
    </location>
</feature>
<dbReference type="AlphaFoldDB" id="A0A6A6HDL4"/>
<keyword evidence="7" id="KW-1185">Reference proteome</keyword>
<reference evidence="6" key="1">
    <citation type="journal article" date="2020" name="Stud. Mycol.">
        <title>101 Dothideomycetes genomes: a test case for predicting lifestyles and emergence of pathogens.</title>
        <authorList>
            <person name="Haridas S."/>
            <person name="Albert R."/>
            <person name="Binder M."/>
            <person name="Bloem J."/>
            <person name="Labutti K."/>
            <person name="Salamov A."/>
            <person name="Andreopoulos B."/>
            <person name="Baker S."/>
            <person name="Barry K."/>
            <person name="Bills G."/>
            <person name="Bluhm B."/>
            <person name="Cannon C."/>
            <person name="Castanera R."/>
            <person name="Culley D."/>
            <person name="Daum C."/>
            <person name="Ezra D."/>
            <person name="Gonzalez J."/>
            <person name="Henrissat B."/>
            <person name="Kuo A."/>
            <person name="Liang C."/>
            <person name="Lipzen A."/>
            <person name="Lutzoni F."/>
            <person name="Magnuson J."/>
            <person name="Mondo S."/>
            <person name="Nolan M."/>
            <person name="Ohm R."/>
            <person name="Pangilinan J."/>
            <person name="Park H.-J."/>
            <person name="Ramirez L."/>
            <person name="Alfaro M."/>
            <person name="Sun H."/>
            <person name="Tritt A."/>
            <person name="Yoshinaga Y."/>
            <person name="Zwiers L.-H."/>
            <person name="Turgeon B."/>
            <person name="Goodwin S."/>
            <person name="Spatafora J."/>
            <person name="Crous P."/>
            <person name="Grigoriev I."/>
        </authorList>
    </citation>
    <scope>NUCLEOTIDE SEQUENCE</scope>
    <source>
        <strain evidence="6">Tuck. ex Michener</strain>
    </source>
</reference>
<feature type="transmembrane region" description="Helical" evidence="4">
    <location>
        <begin position="103"/>
        <end position="122"/>
    </location>
</feature>
<dbReference type="OrthoDB" id="6509908at2759"/>
<proteinExistence type="inferred from homology"/>
<feature type="transmembrane region" description="Helical" evidence="4">
    <location>
        <begin position="195"/>
        <end position="215"/>
    </location>
</feature>
<dbReference type="InterPro" id="IPR036259">
    <property type="entry name" value="MFS_trans_sf"/>
</dbReference>
<feature type="transmembrane region" description="Helical" evidence="4">
    <location>
        <begin position="303"/>
        <end position="323"/>
    </location>
</feature>
<feature type="transmembrane region" description="Helical" evidence="4">
    <location>
        <begin position="329"/>
        <end position="354"/>
    </location>
</feature>
<feature type="transmembrane region" description="Helical" evidence="4">
    <location>
        <begin position="34"/>
        <end position="57"/>
    </location>
</feature>
<evidence type="ECO:0000256" key="2">
    <source>
        <dbReference type="ARBA" id="ARBA00006727"/>
    </source>
</evidence>
<keyword evidence="4" id="KW-0812">Transmembrane</keyword>
<dbReference type="GO" id="GO:0016020">
    <property type="term" value="C:membrane"/>
    <property type="evidence" value="ECO:0007669"/>
    <property type="project" value="UniProtKB-SubCell"/>
</dbReference>
<evidence type="ECO:0000256" key="4">
    <source>
        <dbReference type="SAM" id="Phobius"/>
    </source>
</evidence>
<dbReference type="InterPro" id="IPR011701">
    <property type="entry name" value="MFS"/>
</dbReference>
<accession>A0A6A6HDL4</accession>